<gene>
    <name evidence="2" type="ORF">P154DRAFT_196277</name>
</gene>
<sequence length="475" mass="53026">MTFWLELAEREEPRVGFTQRHQVAQFVAATYYTTAAIDASDCPPGLPYLIALQLLASCYTPLPASSADCLPFYQQRKDPELITTLRLHSLYRFAPAAGHHARHSSETSSWPGLYKGPSLEDRVAEAVSEQRKITRYLDRQSNLSETMNALPTAETDGSQEHCITGELRMSLVKHRYPGSASDDVMGRHSPERDVNSSRSSRNSHSSGSSNPIESRGLLSMFSYQSSHFRSSKRKPRRKETHNLHPHQRPDRTAFRSISSLFHPKPAITIQTAPSTLAFRRTQPAPRKGNSSSLPIPDAHAHRNSSEPTISLSTTYPFNIPEIRRISATTRAGSEVDFNGRNDLLTPYASPYEYISKYLDISKLSSTWSFSAPRRRSDPLLDAVSPMGTRMSFGSVGTVVPGYFGYARGPPLRGDVNEEGDRGVGGRDAHEDEEKDDGKSWSEDSVEMLARRRSTVTRTPSELVEEMEQRFGSFGK</sequence>
<dbReference type="Proteomes" id="UP000799779">
    <property type="component" value="Unassembled WGS sequence"/>
</dbReference>
<feature type="compositionally biased region" description="Basic residues" evidence="1">
    <location>
        <begin position="229"/>
        <end position="246"/>
    </location>
</feature>
<name>A0A6A5WF42_9PLEO</name>
<keyword evidence="3" id="KW-1185">Reference proteome</keyword>
<reference evidence="2" key="1">
    <citation type="journal article" date="2020" name="Stud. Mycol.">
        <title>101 Dothideomycetes genomes: a test case for predicting lifestyles and emergence of pathogens.</title>
        <authorList>
            <person name="Haridas S."/>
            <person name="Albert R."/>
            <person name="Binder M."/>
            <person name="Bloem J."/>
            <person name="Labutti K."/>
            <person name="Salamov A."/>
            <person name="Andreopoulos B."/>
            <person name="Baker S."/>
            <person name="Barry K."/>
            <person name="Bills G."/>
            <person name="Bluhm B."/>
            <person name="Cannon C."/>
            <person name="Castanera R."/>
            <person name="Culley D."/>
            <person name="Daum C."/>
            <person name="Ezra D."/>
            <person name="Gonzalez J."/>
            <person name="Henrissat B."/>
            <person name="Kuo A."/>
            <person name="Liang C."/>
            <person name="Lipzen A."/>
            <person name="Lutzoni F."/>
            <person name="Magnuson J."/>
            <person name="Mondo S."/>
            <person name="Nolan M."/>
            <person name="Ohm R."/>
            <person name="Pangilinan J."/>
            <person name="Park H.-J."/>
            <person name="Ramirez L."/>
            <person name="Alfaro M."/>
            <person name="Sun H."/>
            <person name="Tritt A."/>
            <person name="Yoshinaga Y."/>
            <person name="Zwiers L.-H."/>
            <person name="Turgeon B."/>
            <person name="Goodwin S."/>
            <person name="Spatafora J."/>
            <person name="Crous P."/>
            <person name="Grigoriev I."/>
        </authorList>
    </citation>
    <scope>NUCLEOTIDE SEQUENCE</scope>
    <source>
        <strain evidence="2">CBS 123094</strain>
    </source>
</reference>
<organism evidence="2 3">
    <name type="scientific">Amniculicola lignicola CBS 123094</name>
    <dbReference type="NCBI Taxonomy" id="1392246"/>
    <lineage>
        <taxon>Eukaryota</taxon>
        <taxon>Fungi</taxon>
        <taxon>Dikarya</taxon>
        <taxon>Ascomycota</taxon>
        <taxon>Pezizomycotina</taxon>
        <taxon>Dothideomycetes</taxon>
        <taxon>Pleosporomycetidae</taxon>
        <taxon>Pleosporales</taxon>
        <taxon>Amniculicolaceae</taxon>
        <taxon>Amniculicola</taxon>
    </lineage>
</organism>
<feature type="region of interest" description="Disordered" evidence="1">
    <location>
        <begin position="281"/>
        <end position="309"/>
    </location>
</feature>
<evidence type="ECO:0000313" key="2">
    <source>
        <dbReference type="EMBL" id="KAF2000523.1"/>
    </source>
</evidence>
<feature type="compositionally biased region" description="Low complexity" evidence="1">
    <location>
        <begin position="196"/>
        <end position="210"/>
    </location>
</feature>
<dbReference type="AlphaFoldDB" id="A0A6A5WF42"/>
<feature type="region of interest" description="Disordered" evidence="1">
    <location>
        <begin position="177"/>
        <end position="252"/>
    </location>
</feature>
<protein>
    <submittedName>
        <fullName evidence="2">Uncharacterized protein</fullName>
    </submittedName>
</protein>
<feature type="region of interest" description="Disordered" evidence="1">
    <location>
        <begin position="409"/>
        <end position="475"/>
    </location>
</feature>
<evidence type="ECO:0000256" key="1">
    <source>
        <dbReference type="SAM" id="MobiDB-lite"/>
    </source>
</evidence>
<dbReference type="OrthoDB" id="3946545at2759"/>
<proteinExistence type="predicted"/>
<feature type="compositionally biased region" description="Basic and acidic residues" evidence="1">
    <location>
        <begin position="414"/>
        <end position="441"/>
    </location>
</feature>
<evidence type="ECO:0000313" key="3">
    <source>
        <dbReference type="Proteomes" id="UP000799779"/>
    </source>
</evidence>
<feature type="compositionally biased region" description="Basic and acidic residues" evidence="1">
    <location>
        <begin position="184"/>
        <end position="195"/>
    </location>
</feature>
<dbReference type="EMBL" id="ML977588">
    <property type="protein sequence ID" value="KAF2000523.1"/>
    <property type="molecule type" value="Genomic_DNA"/>
</dbReference>
<accession>A0A6A5WF42</accession>